<dbReference type="AlphaFoldDB" id="A0A8J2RUD9"/>
<dbReference type="Pfam" id="PF00067">
    <property type="entry name" value="p450"/>
    <property type="match status" value="1"/>
</dbReference>
<evidence type="ECO:0000256" key="1">
    <source>
        <dbReference type="ARBA" id="ARBA00001971"/>
    </source>
</evidence>
<keyword evidence="4 8" id="KW-0479">Metal-binding</keyword>
<name>A0A8J2RUD9_9CRUS</name>
<evidence type="ECO:0000256" key="3">
    <source>
        <dbReference type="ARBA" id="ARBA00022617"/>
    </source>
</evidence>
<dbReference type="InterPro" id="IPR036396">
    <property type="entry name" value="Cyt_P450_sf"/>
</dbReference>
<keyword evidence="11" id="KW-1185">Reference proteome</keyword>
<dbReference type="InterPro" id="IPR001128">
    <property type="entry name" value="Cyt_P450"/>
</dbReference>
<dbReference type="PANTHER" id="PTHR24300">
    <property type="entry name" value="CYTOCHROME P450 508A4-RELATED"/>
    <property type="match status" value="1"/>
</dbReference>
<dbReference type="FunFam" id="1.10.630.10:FF:000036">
    <property type="entry name" value="CYtochrome P450 family"/>
    <property type="match status" value="1"/>
</dbReference>
<dbReference type="GO" id="GO:0006082">
    <property type="term" value="P:organic acid metabolic process"/>
    <property type="evidence" value="ECO:0007669"/>
    <property type="project" value="TreeGrafter"/>
</dbReference>
<proteinExistence type="inferred from homology"/>
<dbReference type="GO" id="GO:0016712">
    <property type="term" value="F:oxidoreductase activity, acting on paired donors, with incorporation or reduction of molecular oxygen, reduced flavin or flavoprotein as one donor, and incorporation of one atom of oxygen"/>
    <property type="evidence" value="ECO:0007669"/>
    <property type="project" value="TreeGrafter"/>
</dbReference>
<dbReference type="InterPro" id="IPR002401">
    <property type="entry name" value="Cyt_P450_E_grp-I"/>
</dbReference>
<protein>
    <recommendedName>
        <fullName evidence="12">Cytochrome P450 305a1</fullName>
    </recommendedName>
</protein>
<dbReference type="Proteomes" id="UP000789390">
    <property type="component" value="Unassembled WGS sequence"/>
</dbReference>
<dbReference type="Gene3D" id="1.10.630.10">
    <property type="entry name" value="Cytochrome P450"/>
    <property type="match status" value="1"/>
</dbReference>
<evidence type="ECO:0000256" key="9">
    <source>
        <dbReference type="RuleBase" id="RU000461"/>
    </source>
</evidence>
<keyword evidence="5 9" id="KW-0560">Oxidoreductase</keyword>
<organism evidence="10 11">
    <name type="scientific">Daphnia galeata</name>
    <dbReference type="NCBI Taxonomy" id="27404"/>
    <lineage>
        <taxon>Eukaryota</taxon>
        <taxon>Metazoa</taxon>
        <taxon>Ecdysozoa</taxon>
        <taxon>Arthropoda</taxon>
        <taxon>Crustacea</taxon>
        <taxon>Branchiopoda</taxon>
        <taxon>Diplostraca</taxon>
        <taxon>Cladocera</taxon>
        <taxon>Anomopoda</taxon>
        <taxon>Daphniidae</taxon>
        <taxon>Daphnia</taxon>
    </lineage>
</organism>
<dbReference type="GO" id="GO:0008395">
    <property type="term" value="F:steroid hydroxylase activity"/>
    <property type="evidence" value="ECO:0007669"/>
    <property type="project" value="TreeGrafter"/>
</dbReference>
<dbReference type="SUPFAM" id="SSF48264">
    <property type="entry name" value="Cytochrome P450"/>
    <property type="match status" value="1"/>
</dbReference>
<evidence type="ECO:0000256" key="5">
    <source>
        <dbReference type="ARBA" id="ARBA00023002"/>
    </source>
</evidence>
<comment type="caution">
    <text evidence="10">The sequence shown here is derived from an EMBL/GenBank/DDBJ whole genome shotgun (WGS) entry which is preliminary data.</text>
</comment>
<dbReference type="GO" id="GO:0005737">
    <property type="term" value="C:cytoplasm"/>
    <property type="evidence" value="ECO:0007669"/>
    <property type="project" value="TreeGrafter"/>
</dbReference>
<dbReference type="EMBL" id="CAKKLH010000268">
    <property type="protein sequence ID" value="CAH0107371.1"/>
    <property type="molecule type" value="Genomic_DNA"/>
</dbReference>
<dbReference type="PANTHER" id="PTHR24300:SF376">
    <property type="entry name" value="CYTOCHROME P450 15A1"/>
    <property type="match status" value="1"/>
</dbReference>
<evidence type="ECO:0000256" key="8">
    <source>
        <dbReference type="PIRSR" id="PIRSR602401-1"/>
    </source>
</evidence>
<reference evidence="10" key="1">
    <citation type="submission" date="2021-11" db="EMBL/GenBank/DDBJ databases">
        <authorList>
            <person name="Schell T."/>
        </authorList>
    </citation>
    <scope>NUCLEOTIDE SEQUENCE</scope>
    <source>
        <strain evidence="10">M5</strain>
    </source>
</reference>
<evidence type="ECO:0000313" key="11">
    <source>
        <dbReference type="Proteomes" id="UP000789390"/>
    </source>
</evidence>
<dbReference type="InterPro" id="IPR050182">
    <property type="entry name" value="Cytochrome_P450_fam2"/>
</dbReference>
<evidence type="ECO:0000256" key="2">
    <source>
        <dbReference type="ARBA" id="ARBA00010617"/>
    </source>
</evidence>
<dbReference type="PRINTS" id="PR00463">
    <property type="entry name" value="EP450I"/>
</dbReference>
<evidence type="ECO:0000313" key="10">
    <source>
        <dbReference type="EMBL" id="CAH0107371.1"/>
    </source>
</evidence>
<dbReference type="OrthoDB" id="3934656at2759"/>
<keyword evidence="3 8" id="KW-0349">Heme</keyword>
<dbReference type="GO" id="GO:0020037">
    <property type="term" value="F:heme binding"/>
    <property type="evidence" value="ECO:0007669"/>
    <property type="project" value="InterPro"/>
</dbReference>
<dbReference type="InterPro" id="IPR017972">
    <property type="entry name" value="Cyt_P450_CS"/>
</dbReference>
<keyword evidence="7 9" id="KW-0503">Monooxygenase</keyword>
<dbReference type="GO" id="GO:0006805">
    <property type="term" value="P:xenobiotic metabolic process"/>
    <property type="evidence" value="ECO:0007669"/>
    <property type="project" value="TreeGrafter"/>
</dbReference>
<dbReference type="PRINTS" id="PR00385">
    <property type="entry name" value="P450"/>
</dbReference>
<sequence>MVAAIFLSLILLALVVVLFLFTQCRRRLGNIPPGPRGLPLVGYMPFLKKHDAKPYMALLKLSQIYGPVTGFYMGPSFTVSVCGYEAVVEALHNEDLNGRPDSAARRERTFGKRLGLMFIDGDFFREQRRFTLRHLRDLGFGRTSAEDMIHEEIRELIHVISDQSTSDPDRIVDFKSGIFNRSVLNILWALIGGERFSRDDARLTSLMDMVDFFNRNFKPQSANVAVPAFLLRMFPSLRKIIGLRNDIFEPLQNFMRSIIEEHARSREEIPRDFIDVYLKEMEKQQIELPEDQKQSTSFHVEQLISAIIDLFLAGSETSSNAIGFAILYMTHYPEVQRKMQAELDQVCGDSLPSLSHRPNLVYTEAVLIETLRLANVAPLALMHCASKDTQLRGFDIPKTSLLLINLYSVNMDETYWTDPQVFRPERHLDSDGIQLKKSERLMPFGLGKRQCLGEPLARNSFFLFTAALVKAFQLEAVPDRPLPTLDPLTGVTNGYQGFQAIVTPRISK</sequence>
<gene>
    <name evidence="10" type="ORF">DGAL_LOCUS10663</name>
</gene>
<evidence type="ECO:0000256" key="4">
    <source>
        <dbReference type="ARBA" id="ARBA00022723"/>
    </source>
</evidence>
<dbReference type="PROSITE" id="PS00086">
    <property type="entry name" value="CYTOCHROME_P450"/>
    <property type="match status" value="1"/>
</dbReference>
<feature type="binding site" description="axial binding residue" evidence="8">
    <location>
        <position position="451"/>
    </location>
    <ligand>
        <name>heme</name>
        <dbReference type="ChEBI" id="CHEBI:30413"/>
    </ligand>
    <ligandPart>
        <name>Fe</name>
        <dbReference type="ChEBI" id="CHEBI:18248"/>
    </ligandPart>
</feature>
<evidence type="ECO:0000256" key="6">
    <source>
        <dbReference type="ARBA" id="ARBA00023004"/>
    </source>
</evidence>
<comment type="cofactor">
    <cofactor evidence="1 8">
        <name>heme</name>
        <dbReference type="ChEBI" id="CHEBI:30413"/>
    </cofactor>
</comment>
<evidence type="ECO:0000256" key="7">
    <source>
        <dbReference type="ARBA" id="ARBA00023033"/>
    </source>
</evidence>
<dbReference type="GO" id="GO:0005506">
    <property type="term" value="F:iron ion binding"/>
    <property type="evidence" value="ECO:0007669"/>
    <property type="project" value="InterPro"/>
</dbReference>
<accession>A0A8J2RUD9</accession>
<comment type="similarity">
    <text evidence="2 9">Belongs to the cytochrome P450 family.</text>
</comment>
<evidence type="ECO:0008006" key="12">
    <source>
        <dbReference type="Google" id="ProtNLM"/>
    </source>
</evidence>
<keyword evidence="6 8" id="KW-0408">Iron</keyword>